<dbReference type="AlphaFoldDB" id="A0A8S3ZRD4"/>
<sequence>CIFVEFTLYNAANGHFTNVIILFEFTKYGSIYPRANIQTGRHFFEDIHGNQWLELTEGFMVILVVFYTLVQIRILWKAGFKNYILNIWNCFETATIILAALVGVFIFLKHYEFAEIMKQFNRYGHSRFLNFHTVFQMETYMQVSMSTLCGIAIFKMLRVIAISPSISRPLRTLKIAQEGIKGLLRTTVILLLIMSITASLLFGKMLYSYRSFEVSMFSILVVVMGQFNYEPLVEVHNFLWHIFVILVTVGTHYIIVNLFCVLLIEGYEITKYMAFREERETVKYMWNTIQLYAGFAPNNAKKIKVV</sequence>
<keyword evidence="5 6" id="KW-0472">Membrane</keyword>
<feature type="non-terminal residue" evidence="8">
    <location>
        <position position="1"/>
    </location>
</feature>
<keyword evidence="9" id="KW-1185">Reference proteome</keyword>
<evidence type="ECO:0000256" key="3">
    <source>
        <dbReference type="ARBA" id="ARBA00022692"/>
    </source>
</evidence>
<evidence type="ECO:0000313" key="8">
    <source>
        <dbReference type="EMBL" id="CAG5130072.1"/>
    </source>
</evidence>
<evidence type="ECO:0000256" key="5">
    <source>
        <dbReference type="ARBA" id="ARBA00023136"/>
    </source>
</evidence>
<dbReference type="GO" id="GO:0005509">
    <property type="term" value="F:calcium ion binding"/>
    <property type="evidence" value="ECO:0007669"/>
    <property type="project" value="InterPro"/>
</dbReference>
<feature type="transmembrane region" description="Helical" evidence="6">
    <location>
        <begin position="238"/>
        <end position="264"/>
    </location>
</feature>
<evidence type="ECO:0000256" key="6">
    <source>
        <dbReference type="SAM" id="Phobius"/>
    </source>
</evidence>
<dbReference type="PRINTS" id="PR01433">
    <property type="entry name" value="POLYCYSTIN2"/>
</dbReference>
<dbReference type="InterPro" id="IPR003915">
    <property type="entry name" value="PKD_2"/>
</dbReference>
<dbReference type="GO" id="GO:0005262">
    <property type="term" value="F:calcium channel activity"/>
    <property type="evidence" value="ECO:0007669"/>
    <property type="project" value="TreeGrafter"/>
</dbReference>
<dbReference type="GO" id="GO:0050982">
    <property type="term" value="P:detection of mechanical stimulus"/>
    <property type="evidence" value="ECO:0007669"/>
    <property type="project" value="TreeGrafter"/>
</dbReference>
<comment type="subcellular location">
    <subcellularLocation>
        <location evidence="1">Membrane</location>
        <topology evidence="1">Multi-pass membrane protein</topology>
    </subcellularLocation>
</comment>
<dbReference type="InterPro" id="IPR051223">
    <property type="entry name" value="Polycystin"/>
</dbReference>
<proteinExistence type="inferred from homology"/>
<reference evidence="8" key="1">
    <citation type="submission" date="2021-04" db="EMBL/GenBank/DDBJ databases">
        <authorList>
            <consortium name="Molecular Ecology Group"/>
        </authorList>
    </citation>
    <scope>NUCLEOTIDE SEQUENCE</scope>
</reference>
<accession>A0A8S3ZRD4</accession>
<feature type="transmembrane region" description="Helical" evidence="6">
    <location>
        <begin position="182"/>
        <end position="202"/>
    </location>
</feature>
<feature type="transmembrane region" description="Helical" evidence="6">
    <location>
        <begin position="58"/>
        <end position="76"/>
    </location>
</feature>
<dbReference type="Pfam" id="PF08016">
    <property type="entry name" value="PKD_channel"/>
    <property type="match status" value="1"/>
</dbReference>
<protein>
    <recommendedName>
        <fullName evidence="7">Polycystin cation channel PKD1/PKD2 domain-containing protein</fullName>
    </recommendedName>
</protein>
<dbReference type="InterPro" id="IPR013122">
    <property type="entry name" value="PKD1_2_channel"/>
</dbReference>
<dbReference type="EMBL" id="CAJHNH020003827">
    <property type="protein sequence ID" value="CAG5130072.1"/>
    <property type="molecule type" value="Genomic_DNA"/>
</dbReference>
<gene>
    <name evidence="8" type="ORF">CUNI_LOCUS15630</name>
</gene>
<comment type="caution">
    <text evidence="8">The sequence shown here is derived from an EMBL/GenBank/DDBJ whole genome shotgun (WGS) entry which is preliminary data.</text>
</comment>
<feature type="transmembrane region" description="Helical" evidence="6">
    <location>
        <begin position="83"/>
        <end position="108"/>
    </location>
</feature>
<evidence type="ECO:0000256" key="4">
    <source>
        <dbReference type="ARBA" id="ARBA00022989"/>
    </source>
</evidence>
<evidence type="ECO:0000256" key="1">
    <source>
        <dbReference type="ARBA" id="ARBA00004141"/>
    </source>
</evidence>
<keyword evidence="3 6" id="KW-0812">Transmembrane</keyword>
<evidence type="ECO:0000256" key="2">
    <source>
        <dbReference type="ARBA" id="ARBA00007200"/>
    </source>
</evidence>
<feature type="domain" description="Polycystin cation channel PKD1/PKD2" evidence="7">
    <location>
        <begin position="55"/>
        <end position="268"/>
    </location>
</feature>
<dbReference type="PANTHER" id="PTHR10877">
    <property type="entry name" value="POLYCYSTIN FAMILY MEMBER"/>
    <property type="match status" value="1"/>
</dbReference>
<name>A0A8S3ZRD4_9EUPU</name>
<comment type="similarity">
    <text evidence="2">Belongs to the polycystin family.</text>
</comment>
<organism evidence="8 9">
    <name type="scientific">Candidula unifasciata</name>
    <dbReference type="NCBI Taxonomy" id="100452"/>
    <lineage>
        <taxon>Eukaryota</taxon>
        <taxon>Metazoa</taxon>
        <taxon>Spiralia</taxon>
        <taxon>Lophotrochozoa</taxon>
        <taxon>Mollusca</taxon>
        <taxon>Gastropoda</taxon>
        <taxon>Heterobranchia</taxon>
        <taxon>Euthyneura</taxon>
        <taxon>Panpulmonata</taxon>
        <taxon>Eupulmonata</taxon>
        <taxon>Stylommatophora</taxon>
        <taxon>Helicina</taxon>
        <taxon>Helicoidea</taxon>
        <taxon>Geomitridae</taxon>
        <taxon>Candidula</taxon>
    </lineage>
</organism>
<evidence type="ECO:0000313" key="9">
    <source>
        <dbReference type="Proteomes" id="UP000678393"/>
    </source>
</evidence>
<dbReference type="GO" id="GO:0016020">
    <property type="term" value="C:membrane"/>
    <property type="evidence" value="ECO:0007669"/>
    <property type="project" value="UniProtKB-SubCell"/>
</dbReference>
<keyword evidence="4 6" id="KW-1133">Transmembrane helix</keyword>
<evidence type="ECO:0000259" key="7">
    <source>
        <dbReference type="Pfam" id="PF08016"/>
    </source>
</evidence>
<dbReference type="PANTHER" id="PTHR10877:SF197">
    <property type="entry name" value="POLYCYSTIC KIDNEY DISEASE PROTEIN 1-LIKE 2"/>
    <property type="match status" value="1"/>
</dbReference>
<feature type="transmembrane region" description="Helical" evidence="6">
    <location>
        <begin position="140"/>
        <end position="161"/>
    </location>
</feature>
<dbReference type="Proteomes" id="UP000678393">
    <property type="component" value="Unassembled WGS sequence"/>
</dbReference>